<evidence type="ECO:0000313" key="2">
    <source>
        <dbReference type="EMBL" id="QCQ84635.1"/>
    </source>
</evidence>
<name>A0A4P8PRV1_9VIRU</name>
<feature type="compositionally biased region" description="Basic and acidic residues" evidence="1">
    <location>
        <begin position="212"/>
        <end position="221"/>
    </location>
</feature>
<reference evidence="2" key="1">
    <citation type="submission" date="2018-12" db="EMBL/GenBank/DDBJ databases">
        <title>Singled stranded DNA viruses identified in blackflies (Austrosimulium ungulatum) sampled in New Zealand.</title>
        <authorList>
            <person name="Kraberger S."/>
            <person name="Fontenele R.S."/>
            <person name="Schmidlin K."/>
            <person name="Walters M."/>
            <person name="Varsani A."/>
        </authorList>
    </citation>
    <scope>NUCLEOTIDE SEQUENCE [LARGE SCALE GENOMIC DNA]</scope>
    <source>
        <strain evidence="2">027</strain>
    </source>
</reference>
<accession>A0A4P8PRV1</accession>
<dbReference type="EMBL" id="MK249140">
    <property type="protein sequence ID" value="QCQ84635.1"/>
    <property type="molecule type" value="Genomic_DNA"/>
</dbReference>
<evidence type="ECO:0000256" key="1">
    <source>
        <dbReference type="SAM" id="MobiDB-lite"/>
    </source>
</evidence>
<sequence>MFGVDDVALAGMVGGAMKMASNWMQGNASQDAANQQNAASLGSQQYAAAMNAVEAQKGREFATYQQEDSQSFNAQQADITRQFSAGQQLQAENYNAQQAELQRGFQERMSSTAYQRSRADMQAAGLNPILAAGAGGASTPSGAGGSIGAVGGAQASSGAVSGPTASIGAMPGARRDPVSLISDVISSAGEAARLQPQLDLLRETGRTQQSETLKRQEEVRTQRSQTNLTDQMEAESRARTDKSISEKQNVEADTVNKIDESNRIKLFGNEFNPQKTGRVLNDQMKKWGLSGDGGPSSLGDLAAHSSASLLRGIFGDGSGGR</sequence>
<feature type="compositionally biased region" description="Basic and acidic residues" evidence="1">
    <location>
        <begin position="234"/>
        <end position="252"/>
    </location>
</feature>
<protein>
    <submittedName>
        <fullName evidence="2">DNA pilot protein</fullName>
    </submittedName>
</protein>
<organism evidence="2">
    <name type="scientific">Blackfly microvirus SF02</name>
    <dbReference type="NCBI Taxonomy" id="2576452"/>
    <lineage>
        <taxon>Viruses</taxon>
        <taxon>Monodnaviria</taxon>
        <taxon>Sangervirae</taxon>
        <taxon>Phixviricota</taxon>
        <taxon>Malgrandaviricetes</taxon>
        <taxon>Petitvirales</taxon>
        <taxon>Microviridae</taxon>
        <taxon>Microvirus</taxon>
    </lineage>
</organism>
<proteinExistence type="predicted"/>
<dbReference type="Proteomes" id="UP000324402">
    <property type="component" value="Genome"/>
</dbReference>
<feature type="region of interest" description="Disordered" evidence="1">
    <location>
        <begin position="196"/>
        <end position="252"/>
    </location>
</feature>